<proteinExistence type="predicted"/>
<organism evidence="1 2">
    <name type="scientific">Dorea acetigenes</name>
    <dbReference type="NCBI Taxonomy" id="2981787"/>
    <lineage>
        <taxon>Bacteria</taxon>
        <taxon>Bacillati</taxon>
        <taxon>Bacillota</taxon>
        <taxon>Clostridia</taxon>
        <taxon>Lachnospirales</taxon>
        <taxon>Lachnospiraceae</taxon>
        <taxon>Dorea</taxon>
    </lineage>
</organism>
<evidence type="ECO:0000313" key="1">
    <source>
        <dbReference type="EMBL" id="MCU6686882.1"/>
    </source>
</evidence>
<dbReference type="Proteomes" id="UP001652431">
    <property type="component" value="Unassembled WGS sequence"/>
</dbReference>
<evidence type="ECO:0000313" key="2">
    <source>
        <dbReference type="Proteomes" id="UP001652431"/>
    </source>
</evidence>
<dbReference type="EMBL" id="JAOQJU010000010">
    <property type="protein sequence ID" value="MCU6686882.1"/>
    <property type="molecule type" value="Genomic_DNA"/>
</dbReference>
<comment type="caution">
    <text evidence="1">The sequence shown here is derived from an EMBL/GenBank/DDBJ whole genome shotgun (WGS) entry which is preliminary data.</text>
</comment>
<reference evidence="1 2" key="1">
    <citation type="journal article" date="2021" name="ISME Commun">
        <title>Automated analysis of genomic sequences facilitates high-throughput and comprehensive description of bacteria.</title>
        <authorList>
            <person name="Hitch T.C.A."/>
        </authorList>
    </citation>
    <scope>NUCLEOTIDE SEQUENCE [LARGE SCALE GENOMIC DNA]</scope>
    <source>
        <strain evidence="1 2">Sanger_03</strain>
    </source>
</reference>
<name>A0ABT2RN82_9FIRM</name>
<accession>A0ABT2RN82</accession>
<keyword evidence="2" id="KW-1185">Reference proteome</keyword>
<sequence>MVTQKQIKAWIPEALAIFQRFMPPFPGMDTIPIPEIHIVSDKTVFPTRKMLVAKLRSRQTDIDEDHYTSIMEMIHGDLGDAILIWQKYIPDPQKIPLADDYFCHYLWHELGHYYAIHNECRSDDLHRFNNPGLAAERAKQEGYWMWSEFIAEAIALYVEEQHCRIDNKEFYHPELLKWEPNEWGYLVEKLLNFLEMAFCYYPSTIDEAGLAMYFATLLMDDATKRYVKAASEGKLRVYDKSTGRSRSAEPGSIEATCISDQAEAFQDTLWQMKRLLEIQLRKESFWEINAQWLEELGQHVIDLMNEKIALLASMSID</sequence>
<gene>
    <name evidence="1" type="ORF">OCV99_10050</name>
</gene>
<protein>
    <submittedName>
        <fullName evidence="1">Uncharacterized protein</fullName>
    </submittedName>
</protein>
<dbReference type="RefSeq" id="WP_158370247.1">
    <property type="nucleotide sequence ID" value="NZ_JAOQJU010000010.1"/>
</dbReference>